<evidence type="ECO:0000313" key="2">
    <source>
        <dbReference type="EMBL" id="PMD27494.1"/>
    </source>
</evidence>
<dbReference type="EMBL" id="KZ613466">
    <property type="protein sequence ID" value="PMD27494.1"/>
    <property type="molecule type" value="Genomic_DNA"/>
</dbReference>
<sequence>MPQMGRGQATNFQSQPRHEAPAFAHESIAAPRRWRSSHDPSIPSTHSRSLCCFSTRIPGNLPRKSQGLRSTQRDNTSSPNQLNMLKIKSRGADRKIATGVAACPGSLGFLIGQWYDAKHTDCQKNCGSASPILCRPCAIWCSFVQFLSPNLRWPHLFLLLLHARTSQQQPNLA</sequence>
<gene>
    <name evidence="2" type="ORF">NA56DRAFT_238513</name>
</gene>
<dbReference type="Proteomes" id="UP000235672">
    <property type="component" value="Unassembled WGS sequence"/>
</dbReference>
<name>A0A2J6QML9_9HELO</name>
<dbReference type="AlphaFoldDB" id="A0A2J6QML9"/>
<keyword evidence="3" id="KW-1185">Reference proteome</keyword>
<feature type="compositionally biased region" description="Polar residues" evidence="1">
    <location>
        <begin position="67"/>
        <end position="81"/>
    </location>
</feature>
<feature type="region of interest" description="Disordered" evidence="1">
    <location>
        <begin position="1"/>
        <end position="20"/>
    </location>
</feature>
<feature type="region of interest" description="Disordered" evidence="1">
    <location>
        <begin position="27"/>
        <end position="81"/>
    </location>
</feature>
<reference evidence="2 3" key="1">
    <citation type="submission" date="2016-05" db="EMBL/GenBank/DDBJ databases">
        <title>A degradative enzymes factory behind the ericoid mycorrhizal symbiosis.</title>
        <authorList>
            <consortium name="DOE Joint Genome Institute"/>
            <person name="Martino E."/>
            <person name="Morin E."/>
            <person name="Grelet G."/>
            <person name="Kuo A."/>
            <person name="Kohler A."/>
            <person name="Daghino S."/>
            <person name="Barry K."/>
            <person name="Choi C."/>
            <person name="Cichocki N."/>
            <person name="Clum A."/>
            <person name="Copeland A."/>
            <person name="Hainaut M."/>
            <person name="Haridas S."/>
            <person name="Labutti K."/>
            <person name="Lindquist E."/>
            <person name="Lipzen A."/>
            <person name="Khouja H.-R."/>
            <person name="Murat C."/>
            <person name="Ohm R."/>
            <person name="Olson A."/>
            <person name="Spatafora J."/>
            <person name="Veneault-Fourrey C."/>
            <person name="Henrissat B."/>
            <person name="Grigoriev I."/>
            <person name="Martin F."/>
            <person name="Perotto S."/>
        </authorList>
    </citation>
    <scope>NUCLEOTIDE SEQUENCE [LARGE SCALE GENOMIC DNA]</scope>
    <source>
        <strain evidence="2 3">UAMH 7357</strain>
    </source>
</reference>
<accession>A0A2J6QML9</accession>
<protein>
    <submittedName>
        <fullName evidence="2">Uncharacterized protein</fullName>
    </submittedName>
</protein>
<proteinExistence type="predicted"/>
<evidence type="ECO:0000313" key="3">
    <source>
        <dbReference type="Proteomes" id="UP000235672"/>
    </source>
</evidence>
<evidence type="ECO:0000256" key="1">
    <source>
        <dbReference type="SAM" id="MobiDB-lite"/>
    </source>
</evidence>
<organism evidence="2 3">
    <name type="scientific">Hyaloscypha hepaticicola</name>
    <dbReference type="NCBI Taxonomy" id="2082293"/>
    <lineage>
        <taxon>Eukaryota</taxon>
        <taxon>Fungi</taxon>
        <taxon>Dikarya</taxon>
        <taxon>Ascomycota</taxon>
        <taxon>Pezizomycotina</taxon>
        <taxon>Leotiomycetes</taxon>
        <taxon>Helotiales</taxon>
        <taxon>Hyaloscyphaceae</taxon>
        <taxon>Hyaloscypha</taxon>
    </lineage>
</organism>